<organism evidence="2 3">
    <name type="scientific">Colletotrichum tabaci</name>
    <dbReference type="NCBI Taxonomy" id="1209068"/>
    <lineage>
        <taxon>Eukaryota</taxon>
        <taxon>Fungi</taxon>
        <taxon>Dikarya</taxon>
        <taxon>Ascomycota</taxon>
        <taxon>Pezizomycotina</taxon>
        <taxon>Sordariomycetes</taxon>
        <taxon>Hypocreomycetidae</taxon>
        <taxon>Glomerellales</taxon>
        <taxon>Glomerellaceae</taxon>
        <taxon>Colletotrichum</taxon>
        <taxon>Colletotrichum destructivum species complex</taxon>
    </lineage>
</organism>
<evidence type="ECO:0000313" key="2">
    <source>
        <dbReference type="EMBL" id="KAK6208593.1"/>
    </source>
</evidence>
<sequence length="102" mass="11373">MLNRTFYAVVLAAAYAAQAAPVPGQDSTALGPNVEARYIYTQNHKDAAVQEDVNDIEARYIYTQNHKDAAVQEDVNDIEARYIYTQNHKDAAVQEDVNDIEA</sequence>
<dbReference type="AlphaFoldDB" id="A0AAV9SYV0"/>
<feature type="signal peptide" evidence="1">
    <location>
        <begin position="1"/>
        <end position="19"/>
    </location>
</feature>
<comment type="caution">
    <text evidence="2">The sequence shown here is derived from an EMBL/GenBank/DDBJ whole genome shotgun (WGS) entry which is preliminary data.</text>
</comment>
<name>A0AAV9SYV0_9PEZI</name>
<reference evidence="2 3" key="1">
    <citation type="submission" date="2023-04" db="EMBL/GenBank/DDBJ databases">
        <title>Colletotrichum tabacum stain YC1 causing leaf anthracnose on Nicotiana tabacum(L.) cv.</title>
        <authorList>
            <person name="Ji Z."/>
            <person name="Wang M."/>
            <person name="Zhang J."/>
            <person name="Wang N."/>
            <person name="Zhou Z."/>
        </authorList>
    </citation>
    <scope>NUCLEOTIDE SEQUENCE [LARGE SCALE GENOMIC DNA]</scope>
    <source>
        <strain evidence="2 3">YC1</strain>
    </source>
</reference>
<evidence type="ECO:0000313" key="3">
    <source>
        <dbReference type="Proteomes" id="UP001327957"/>
    </source>
</evidence>
<gene>
    <name evidence="2" type="ORF">QIS74_12111</name>
</gene>
<keyword evidence="1" id="KW-0732">Signal</keyword>
<accession>A0AAV9SYV0</accession>
<dbReference type="Proteomes" id="UP001327957">
    <property type="component" value="Unassembled WGS sequence"/>
</dbReference>
<evidence type="ECO:0000256" key="1">
    <source>
        <dbReference type="SAM" id="SignalP"/>
    </source>
</evidence>
<protein>
    <submittedName>
        <fullName evidence="2">Uncharacterized protein</fullName>
    </submittedName>
</protein>
<keyword evidence="3" id="KW-1185">Reference proteome</keyword>
<feature type="chain" id="PRO_5043474407" evidence="1">
    <location>
        <begin position="20"/>
        <end position="102"/>
    </location>
</feature>
<dbReference type="EMBL" id="JASAOK010000049">
    <property type="protein sequence ID" value="KAK6208593.1"/>
    <property type="molecule type" value="Genomic_DNA"/>
</dbReference>
<proteinExistence type="predicted"/>